<protein>
    <recommendedName>
        <fullName evidence="3">protein-histidine N-methyltransferase</fullName>
        <ecNumber evidence="3">2.1.1.85</ecNumber>
    </recommendedName>
</protein>
<dbReference type="Proteomes" id="UP000053989">
    <property type="component" value="Unassembled WGS sequence"/>
</dbReference>
<dbReference type="GO" id="GO:0005737">
    <property type="term" value="C:cytoplasm"/>
    <property type="evidence" value="ECO:0007669"/>
    <property type="project" value="UniProtKB-SubCell"/>
</dbReference>
<dbReference type="STRING" id="1036808.A0A0C3ENR0"/>
<sequence>TPQSFSEVSFDTLLRAMPSKISYSLLTIPLSNGTALTLARRDLFDARFQLISEGIGGQEGPGQAEITSALQFLENPSDLVPFVYEGGLKTWECSLDLVTYLSGTSCCANQDTSTRILELGCGTAVPTLYVLYNIFSSPPATGNEIHFHLQDYNTSVLELVTIPNIVLTWYHSPAAETYRTHEVKDSGESELNITPQLLSIFKESLQAYGINIRVFSGSWDKFDLEVSGGAYDMVLTSETIYCLDSLPSLVRLMRSACVPERHLCLVAAKVVYFGVGGGITEFIRCVEETGQQARVDTVLEKMAGVSTRVMSVQW</sequence>
<keyword evidence="6" id="KW-0808">Transferase</keyword>
<keyword evidence="11" id="KW-1185">Reference proteome</keyword>
<evidence type="ECO:0000256" key="9">
    <source>
        <dbReference type="ARBA" id="ARBA00038126"/>
    </source>
</evidence>
<keyword evidence="5" id="KW-0489">Methyltransferase</keyword>
<dbReference type="FunCoup" id="A0A0C3ENR0">
    <property type="interactions" value="360"/>
</dbReference>
<dbReference type="InterPro" id="IPR029063">
    <property type="entry name" value="SAM-dependent_MTases_sf"/>
</dbReference>
<evidence type="ECO:0000256" key="4">
    <source>
        <dbReference type="ARBA" id="ARBA00022490"/>
    </source>
</evidence>
<dbReference type="OrthoDB" id="1723750at2759"/>
<evidence type="ECO:0000256" key="1">
    <source>
        <dbReference type="ARBA" id="ARBA00004123"/>
    </source>
</evidence>
<proteinExistence type="inferred from homology"/>
<keyword evidence="7" id="KW-0949">S-adenosyl-L-methionine</keyword>
<dbReference type="InParanoid" id="A0A0C3ENR0"/>
<name>A0A0C3ENR0_9AGAM</name>
<reference evidence="10 11" key="1">
    <citation type="submission" date="2014-04" db="EMBL/GenBank/DDBJ databases">
        <authorList>
            <consortium name="DOE Joint Genome Institute"/>
            <person name="Kuo A."/>
            <person name="Kohler A."/>
            <person name="Nagy L.G."/>
            <person name="Floudas D."/>
            <person name="Copeland A."/>
            <person name="Barry K.W."/>
            <person name="Cichocki N."/>
            <person name="Veneault-Fourrey C."/>
            <person name="LaButti K."/>
            <person name="Lindquist E.A."/>
            <person name="Lipzen A."/>
            <person name="Lundell T."/>
            <person name="Morin E."/>
            <person name="Murat C."/>
            <person name="Sun H."/>
            <person name="Tunlid A."/>
            <person name="Henrissat B."/>
            <person name="Grigoriev I.V."/>
            <person name="Hibbett D.S."/>
            <person name="Martin F."/>
            <person name="Nordberg H.P."/>
            <person name="Cantor M.N."/>
            <person name="Hua S.X."/>
        </authorList>
    </citation>
    <scope>NUCLEOTIDE SEQUENCE [LARGE SCALE GENOMIC DNA]</scope>
    <source>
        <strain evidence="10 11">Foug A</strain>
    </source>
</reference>
<dbReference type="InterPro" id="IPR019410">
    <property type="entry name" value="Methyltransf_16"/>
</dbReference>
<dbReference type="EC" id="2.1.1.85" evidence="3"/>
<comment type="subcellular location">
    <subcellularLocation>
        <location evidence="2">Cytoplasm</location>
    </subcellularLocation>
    <subcellularLocation>
        <location evidence="1">Nucleus</location>
    </subcellularLocation>
</comment>
<feature type="non-terminal residue" evidence="10">
    <location>
        <position position="314"/>
    </location>
</feature>
<dbReference type="GO" id="GO:0018064">
    <property type="term" value="F:protein-L-histidine N-tele-methyltransferase activity"/>
    <property type="evidence" value="ECO:0007669"/>
    <property type="project" value="UniProtKB-EC"/>
</dbReference>
<evidence type="ECO:0000256" key="3">
    <source>
        <dbReference type="ARBA" id="ARBA00012533"/>
    </source>
</evidence>
<feature type="non-terminal residue" evidence="10">
    <location>
        <position position="1"/>
    </location>
</feature>
<accession>A0A0C3ENR0</accession>
<keyword evidence="8" id="KW-0539">Nucleus</keyword>
<dbReference type="HOGENOM" id="CLU_038704_1_1_1"/>
<dbReference type="GO" id="GO:0032259">
    <property type="term" value="P:methylation"/>
    <property type="evidence" value="ECO:0007669"/>
    <property type="project" value="UniProtKB-KW"/>
</dbReference>
<dbReference type="Gene3D" id="3.40.50.150">
    <property type="entry name" value="Vaccinia Virus protein VP39"/>
    <property type="match status" value="1"/>
</dbReference>
<dbReference type="EMBL" id="KN822006">
    <property type="protein sequence ID" value="KIM69496.1"/>
    <property type="molecule type" value="Genomic_DNA"/>
</dbReference>
<gene>
    <name evidence="10" type="ORF">SCLCIDRAFT_66682</name>
</gene>
<evidence type="ECO:0000256" key="5">
    <source>
        <dbReference type="ARBA" id="ARBA00022603"/>
    </source>
</evidence>
<dbReference type="PANTHER" id="PTHR14614">
    <property type="entry name" value="HEPATOCELLULAR CARCINOMA-ASSOCIATED ANTIGEN"/>
    <property type="match status" value="1"/>
</dbReference>
<dbReference type="GO" id="GO:0005634">
    <property type="term" value="C:nucleus"/>
    <property type="evidence" value="ECO:0007669"/>
    <property type="project" value="UniProtKB-SubCell"/>
</dbReference>
<evidence type="ECO:0000256" key="6">
    <source>
        <dbReference type="ARBA" id="ARBA00022679"/>
    </source>
</evidence>
<evidence type="ECO:0000256" key="7">
    <source>
        <dbReference type="ARBA" id="ARBA00022691"/>
    </source>
</evidence>
<evidence type="ECO:0000256" key="2">
    <source>
        <dbReference type="ARBA" id="ARBA00004496"/>
    </source>
</evidence>
<comment type="similarity">
    <text evidence="9">Belongs to the methyltransferase superfamily. METTL18 family.</text>
</comment>
<evidence type="ECO:0000313" key="10">
    <source>
        <dbReference type="EMBL" id="KIM69496.1"/>
    </source>
</evidence>
<dbReference type="SUPFAM" id="SSF53335">
    <property type="entry name" value="S-adenosyl-L-methionine-dependent methyltransferases"/>
    <property type="match status" value="1"/>
</dbReference>
<organism evidence="10 11">
    <name type="scientific">Scleroderma citrinum Foug A</name>
    <dbReference type="NCBI Taxonomy" id="1036808"/>
    <lineage>
        <taxon>Eukaryota</taxon>
        <taxon>Fungi</taxon>
        <taxon>Dikarya</taxon>
        <taxon>Basidiomycota</taxon>
        <taxon>Agaricomycotina</taxon>
        <taxon>Agaricomycetes</taxon>
        <taxon>Agaricomycetidae</taxon>
        <taxon>Boletales</taxon>
        <taxon>Sclerodermatineae</taxon>
        <taxon>Sclerodermataceae</taxon>
        <taxon>Scleroderma</taxon>
    </lineage>
</organism>
<dbReference type="AlphaFoldDB" id="A0A0C3ENR0"/>
<keyword evidence="4" id="KW-0963">Cytoplasm</keyword>
<dbReference type="PANTHER" id="PTHR14614:SF39">
    <property type="entry name" value="HISTIDINE PROTEIN METHYLTRANSFERASE 1 HOMOLOG"/>
    <property type="match status" value="1"/>
</dbReference>
<reference evidence="11" key="2">
    <citation type="submission" date="2015-01" db="EMBL/GenBank/DDBJ databases">
        <title>Evolutionary Origins and Diversification of the Mycorrhizal Mutualists.</title>
        <authorList>
            <consortium name="DOE Joint Genome Institute"/>
            <consortium name="Mycorrhizal Genomics Consortium"/>
            <person name="Kohler A."/>
            <person name="Kuo A."/>
            <person name="Nagy L.G."/>
            <person name="Floudas D."/>
            <person name="Copeland A."/>
            <person name="Barry K.W."/>
            <person name="Cichocki N."/>
            <person name="Veneault-Fourrey C."/>
            <person name="LaButti K."/>
            <person name="Lindquist E.A."/>
            <person name="Lipzen A."/>
            <person name="Lundell T."/>
            <person name="Morin E."/>
            <person name="Murat C."/>
            <person name="Riley R."/>
            <person name="Ohm R."/>
            <person name="Sun H."/>
            <person name="Tunlid A."/>
            <person name="Henrissat B."/>
            <person name="Grigoriev I.V."/>
            <person name="Hibbett D.S."/>
            <person name="Martin F."/>
        </authorList>
    </citation>
    <scope>NUCLEOTIDE SEQUENCE [LARGE SCALE GENOMIC DNA]</scope>
    <source>
        <strain evidence="11">Foug A</strain>
    </source>
</reference>
<evidence type="ECO:0000313" key="11">
    <source>
        <dbReference type="Proteomes" id="UP000053989"/>
    </source>
</evidence>
<evidence type="ECO:0000256" key="8">
    <source>
        <dbReference type="ARBA" id="ARBA00023242"/>
    </source>
</evidence>